<keyword evidence="3" id="KW-1185">Reference proteome</keyword>
<evidence type="ECO:0000313" key="2">
    <source>
        <dbReference type="EMBL" id="KAK3319411.1"/>
    </source>
</evidence>
<name>A0AAE0M4S5_9PEZI</name>
<protein>
    <submittedName>
        <fullName evidence="2">Acyl-CoA N-acyltransferase</fullName>
    </submittedName>
</protein>
<dbReference type="Pfam" id="PF00583">
    <property type="entry name" value="Acetyltransf_1"/>
    <property type="match status" value="1"/>
</dbReference>
<accession>A0AAE0M4S5</accession>
<dbReference type="AlphaFoldDB" id="A0AAE0M4S5"/>
<dbReference type="Proteomes" id="UP001283341">
    <property type="component" value="Unassembled WGS sequence"/>
</dbReference>
<dbReference type="Gene3D" id="3.40.630.30">
    <property type="match status" value="1"/>
</dbReference>
<gene>
    <name evidence="2" type="ORF">B0H66DRAFT_268373</name>
</gene>
<sequence length="167" mass="18671">MAAWRQTTTADIPGLMLVADAVHPALPESDHVFTERVNLFPDGSLVLVNNDKEVCGYAISHPIRHRQPPALDSLLEKIAADADQYYIHDLAILPEFRGSGYARQGIENLLAVALRNGYSTTCLVSVYGTAEFWGRFGFNAEEVDEVLEEKLREYGDDAVYLERENGW</sequence>
<organism evidence="2 3">
    <name type="scientific">Apodospora peruviana</name>
    <dbReference type="NCBI Taxonomy" id="516989"/>
    <lineage>
        <taxon>Eukaryota</taxon>
        <taxon>Fungi</taxon>
        <taxon>Dikarya</taxon>
        <taxon>Ascomycota</taxon>
        <taxon>Pezizomycotina</taxon>
        <taxon>Sordariomycetes</taxon>
        <taxon>Sordariomycetidae</taxon>
        <taxon>Sordariales</taxon>
        <taxon>Lasiosphaeriaceae</taxon>
        <taxon>Apodospora</taxon>
    </lineage>
</organism>
<proteinExistence type="predicted"/>
<dbReference type="InterPro" id="IPR016181">
    <property type="entry name" value="Acyl_CoA_acyltransferase"/>
</dbReference>
<reference evidence="2" key="1">
    <citation type="journal article" date="2023" name="Mol. Phylogenet. Evol.">
        <title>Genome-scale phylogeny and comparative genomics of the fungal order Sordariales.</title>
        <authorList>
            <person name="Hensen N."/>
            <person name="Bonometti L."/>
            <person name="Westerberg I."/>
            <person name="Brannstrom I.O."/>
            <person name="Guillou S."/>
            <person name="Cros-Aarteil S."/>
            <person name="Calhoun S."/>
            <person name="Haridas S."/>
            <person name="Kuo A."/>
            <person name="Mondo S."/>
            <person name="Pangilinan J."/>
            <person name="Riley R."/>
            <person name="LaButti K."/>
            <person name="Andreopoulos B."/>
            <person name="Lipzen A."/>
            <person name="Chen C."/>
            <person name="Yan M."/>
            <person name="Daum C."/>
            <person name="Ng V."/>
            <person name="Clum A."/>
            <person name="Steindorff A."/>
            <person name="Ohm R.A."/>
            <person name="Martin F."/>
            <person name="Silar P."/>
            <person name="Natvig D.O."/>
            <person name="Lalanne C."/>
            <person name="Gautier V."/>
            <person name="Ament-Velasquez S.L."/>
            <person name="Kruys A."/>
            <person name="Hutchinson M.I."/>
            <person name="Powell A.J."/>
            <person name="Barry K."/>
            <person name="Miller A.N."/>
            <person name="Grigoriev I.V."/>
            <person name="Debuchy R."/>
            <person name="Gladieux P."/>
            <person name="Hiltunen Thoren M."/>
            <person name="Johannesson H."/>
        </authorList>
    </citation>
    <scope>NUCLEOTIDE SEQUENCE</scope>
    <source>
        <strain evidence="2">CBS 118394</strain>
    </source>
</reference>
<dbReference type="SUPFAM" id="SSF55729">
    <property type="entry name" value="Acyl-CoA N-acyltransferases (Nat)"/>
    <property type="match status" value="1"/>
</dbReference>
<dbReference type="InterPro" id="IPR000182">
    <property type="entry name" value="GNAT_dom"/>
</dbReference>
<comment type="caution">
    <text evidence="2">The sequence shown here is derived from an EMBL/GenBank/DDBJ whole genome shotgun (WGS) entry which is preliminary data.</text>
</comment>
<dbReference type="CDD" id="cd04301">
    <property type="entry name" value="NAT_SF"/>
    <property type="match status" value="1"/>
</dbReference>
<dbReference type="PROSITE" id="PS51186">
    <property type="entry name" value="GNAT"/>
    <property type="match status" value="1"/>
</dbReference>
<feature type="domain" description="N-acetyltransferase" evidence="1">
    <location>
        <begin position="2"/>
        <end position="166"/>
    </location>
</feature>
<evidence type="ECO:0000259" key="1">
    <source>
        <dbReference type="PROSITE" id="PS51186"/>
    </source>
</evidence>
<evidence type="ECO:0000313" key="3">
    <source>
        <dbReference type="Proteomes" id="UP001283341"/>
    </source>
</evidence>
<reference evidence="2" key="2">
    <citation type="submission" date="2023-06" db="EMBL/GenBank/DDBJ databases">
        <authorList>
            <consortium name="Lawrence Berkeley National Laboratory"/>
            <person name="Haridas S."/>
            <person name="Hensen N."/>
            <person name="Bonometti L."/>
            <person name="Westerberg I."/>
            <person name="Brannstrom I.O."/>
            <person name="Guillou S."/>
            <person name="Cros-Aarteil S."/>
            <person name="Calhoun S."/>
            <person name="Kuo A."/>
            <person name="Mondo S."/>
            <person name="Pangilinan J."/>
            <person name="Riley R."/>
            <person name="Labutti K."/>
            <person name="Andreopoulos B."/>
            <person name="Lipzen A."/>
            <person name="Chen C."/>
            <person name="Yanf M."/>
            <person name="Daum C."/>
            <person name="Ng V."/>
            <person name="Clum A."/>
            <person name="Steindorff A."/>
            <person name="Ohm R."/>
            <person name="Martin F."/>
            <person name="Silar P."/>
            <person name="Natvig D."/>
            <person name="Lalanne C."/>
            <person name="Gautier V."/>
            <person name="Ament-Velasquez S.L."/>
            <person name="Kruys A."/>
            <person name="Hutchinson M.I."/>
            <person name="Powell A.J."/>
            <person name="Barry K."/>
            <person name="Miller A.N."/>
            <person name="Grigoriev I.V."/>
            <person name="Debuchy R."/>
            <person name="Gladieux P."/>
            <person name="Thoren M.H."/>
            <person name="Johannesson H."/>
        </authorList>
    </citation>
    <scope>NUCLEOTIDE SEQUENCE</scope>
    <source>
        <strain evidence="2">CBS 118394</strain>
    </source>
</reference>
<dbReference type="EMBL" id="JAUEDM010000004">
    <property type="protein sequence ID" value="KAK3319411.1"/>
    <property type="molecule type" value="Genomic_DNA"/>
</dbReference>
<dbReference type="GO" id="GO:0016747">
    <property type="term" value="F:acyltransferase activity, transferring groups other than amino-acyl groups"/>
    <property type="evidence" value="ECO:0007669"/>
    <property type="project" value="InterPro"/>
</dbReference>